<evidence type="ECO:0000259" key="1">
    <source>
        <dbReference type="Pfam" id="PF02627"/>
    </source>
</evidence>
<dbReference type="Pfam" id="PF02627">
    <property type="entry name" value="CMD"/>
    <property type="match status" value="1"/>
</dbReference>
<dbReference type="OrthoDB" id="9802489at2"/>
<reference evidence="2 3" key="1">
    <citation type="journal article" date="2015" name="Genome Announc.">
        <title>Expanding the biotechnology potential of lactobacilli through comparative genomics of 213 strains and associated genera.</title>
        <authorList>
            <person name="Sun Z."/>
            <person name="Harris H.M."/>
            <person name="McCann A."/>
            <person name="Guo C."/>
            <person name="Argimon S."/>
            <person name="Zhang W."/>
            <person name="Yang X."/>
            <person name="Jeffery I.B."/>
            <person name="Cooney J.C."/>
            <person name="Kagawa T.F."/>
            <person name="Liu W."/>
            <person name="Song Y."/>
            <person name="Salvetti E."/>
            <person name="Wrobel A."/>
            <person name="Rasinkangas P."/>
            <person name="Parkhill J."/>
            <person name="Rea M.C."/>
            <person name="O'Sullivan O."/>
            <person name="Ritari J."/>
            <person name="Douillard F.P."/>
            <person name="Paul Ross R."/>
            <person name="Yang R."/>
            <person name="Briner A.E."/>
            <person name="Felis G.E."/>
            <person name="de Vos W.M."/>
            <person name="Barrangou R."/>
            <person name="Klaenhammer T.R."/>
            <person name="Caufield P.W."/>
            <person name="Cui Y."/>
            <person name="Zhang H."/>
            <person name="O'Toole P.W."/>
        </authorList>
    </citation>
    <scope>NUCLEOTIDE SEQUENCE [LARGE SCALE GENOMIC DNA]</scope>
    <source>
        <strain evidence="2 3">DSM 20014</strain>
    </source>
</reference>
<dbReference type="PANTHER" id="PTHR33570">
    <property type="entry name" value="4-CARBOXYMUCONOLACTONE DECARBOXYLASE FAMILY PROTEIN"/>
    <property type="match status" value="1"/>
</dbReference>
<dbReference type="GO" id="GO:0051920">
    <property type="term" value="F:peroxiredoxin activity"/>
    <property type="evidence" value="ECO:0007669"/>
    <property type="project" value="InterPro"/>
</dbReference>
<dbReference type="SUPFAM" id="SSF69118">
    <property type="entry name" value="AhpD-like"/>
    <property type="match status" value="1"/>
</dbReference>
<name>A0A0R2JHS2_9LACO</name>
<dbReference type="PATRIC" id="fig|1620.3.peg.361"/>
<organism evidence="2 3">
    <name type="scientific">Weissella minor</name>
    <dbReference type="NCBI Taxonomy" id="1620"/>
    <lineage>
        <taxon>Bacteria</taxon>
        <taxon>Bacillati</taxon>
        <taxon>Bacillota</taxon>
        <taxon>Bacilli</taxon>
        <taxon>Lactobacillales</taxon>
        <taxon>Lactobacillaceae</taxon>
        <taxon>Weissella</taxon>
    </lineage>
</organism>
<comment type="caution">
    <text evidence="2">The sequence shown here is derived from an EMBL/GenBank/DDBJ whole genome shotgun (WGS) entry which is preliminary data.</text>
</comment>
<protein>
    <submittedName>
        <fullName evidence="2">Carboxymuconolactone decarboxylase</fullName>
    </submittedName>
</protein>
<dbReference type="PANTHER" id="PTHR33570:SF10">
    <property type="entry name" value="GAMMA-CARBOXYMUCONOLACTONE DECARBOXYLASE"/>
    <property type="match status" value="1"/>
</dbReference>
<dbReference type="Gene3D" id="1.20.1290.10">
    <property type="entry name" value="AhpD-like"/>
    <property type="match status" value="1"/>
</dbReference>
<gene>
    <name evidence="2" type="ORF">IV67_GL000356</name>
</gene>
<dbReference type="InterPro" id="IPR029032">
    <property type="entry name" value="AhpD-like"/>
</dbReference>
<proteinExistence type="predicted"/>
<dbReference type="RefSeq" id="WP_057787593.1">
    <property type="nucleotide sequence ID" value="NZ_JQCD01000024.1"/>
</dbReference>
<evidence type="ECO:0000313" key="2">
    <source>
        <dbReference type="EMBL" id="KRN76847.1"/>
    </source>
</evidence>
<dbReference type="EMBL" id="JQCD01000024">
    <property type="protein sequence ID" value="KRN76847.1"/>
    <property type="molecule type" value="Genomic_DNA"/>
</dbReference>
<dbReference type="InterPro" id="IPR052512">
    <property type="entry name" value="4CMD/NDH-1_regulator"/>
</dbReference>
<sequence length="129" mass="14223">MERKEQTERFKKGSANLAKIDGVGGQAVIDSLAGVGEDVGKYIIEFAFGDIYGRDALNFQQREMITITSLLSQGDTEPQLEVHINAALNVGLTQSEIVEIFIQCIPYVGFPKVLNALFVAQKVFDKQDN</sequence>
<dbReference type="STRING" id="1620.IV67_GL000356"/>
<accession>A0A0R2JHS2</accession>
<dbReference type="InterPro" id="IPR003779">
    <property type="entry name" value="CMD-like"/>
</dbReference>
<dbReference type="AlphaFoldDB" id="A0A0R2JHS2"/>
<dbReference type="Proteomes" id="UP000051673">
    <property type="component" value="Unassembled WGS sequence"/>
</dbReference>
<keyword evidence="3" id="KW-1185">Reference proteome</keyword>
<evidence type="ECO:0000313" key="3">
    <source>
        <dbReference type="Proteomes" id="UP000051673"/>
    </source>
</evidence>
<feature type="domain" description="Carboxymuconolactone decarboxylase-like" evidence="1">
    <location>
        <begin position="38"/>
        <end position="121"/>
    </location>
</feature>